<keyword evidence="6" id="KW-1185">Reference proteome</keyword>
<organism evidence="5 6">
    <name type="scientific">Gracilimonas sediminicola</name>
    <dbReference type="NCBI Taxonomy" id="2952158"/>
    <lineage>
        <taxon>Bacteria</taxon>
        <taxon>Pseudomonadati</taxon>
        <taxon>Balneolota</taxon>
        <taxon>Balneolia</taxon>
        <taxon>Balneolales</taxon>
        <taxon>Balneolaceae</taxon>
        <taxon>Gracilimonas</taxon>
    </lineage>
</organism>
<dbReference type="CDD" id="cd14659">
    <property type="entry name" value="Imelysin-like_IPPA"/>
    <property type="match status" value="1"/>
</dbReference>
<proteinExistence type="predicted"/>
<dbReference type="InterPro" id="IPR034984">
    <property type="entry name" value="Imelysin-like_IPPA"/>
</dbReference>
<evidence type="ECO:0000256" key="1">
    <source>
        <dbReference type="ARBA" id="ARBA00004196"/>
    </source>
</evidence>
<feature type="domain" description="Imelysin-like" evidence="4">
    <location>
        <begin position="44"/>
        <end position="339"/>
    </location>
</feature>
<comment type="subcellular location">
    <subcellularLocation>
        <location evidence="1">Cell envelope</location>
    </subcellularLocation>
</comment>
<evidence type="ECO:0000256" key="3">
    <source>
        <dbReference type="SAM" id="SignalP"/>
    </source>
</evidence>
<evidence type="ECO:0000313" key="5">
    <source>
        <dbReference type="EMBL" id="MCP9290716.1"/>
    </source>
</evidence>
<dbReference type="RefSeq" id="WP_255133041.1">
    <property type="nucleotide sequence ID" value="NZ_JANDBC010000001.1"/>
</dbReference>
<evidence type="ECO:0000259" key="4">
    <source>
        <dbReference type="Pfam" id="PF09375"/>
    </source>
</evidence>
<sequence>MKKFSLLLLTVLLVWSCTDNGPSGPDADDFDREAILVNWADNIIIPSYTNFSEATEQLHTDAATFSEFPTASNLLTLRTSWESAYLAFQTVSMFEIGKPMELRYRDNLNIYPTDTTEIEDNIESGSYNLELPSLNNSQGFPALDYLLNGLAEEDTEILTFYTTHPEAENYRQYLTDLTSRIDSLTNEVLTDWTSGYRDEFVSNSGNGANSSLDMMVNDYIYYYEKHLRAGKIGIPAGVFSGSPLSSHVEAYYSGDFSKELFNASLDATQNFFNGVHVNQPNQSGESLDDYLDYLNTMKEGTDLTTLINNQFDAARQQASSLNPNFAAQIESNNTAMLATYDELQMNVVYMKVDMLQALNINVDYVDADGD</sequence>
<gene>
    <name evidence="5" type="ORF">NM125_03845</name>
</gene>
<dbReference type="GO" id="GO:0030313">
    <property type="term" value="C:cell envelope"/>
    <property type="evidence" value="ECO:0007669"/>
    <property type="project" value="UniProtKB-SubCell"/>
</dbReference>
<protein>
    <submittedName>
        <fullName evidence="5">Imelysin family protein</fullName>
    </submittedName>
</protein>
<dbReference type="InterPro" id="IPR038352">
    <property type="entry name" value="Imelysin_sf"/>
</dbReference>
<dbReference type="Gene3D" id="1.20.1420.20">
    <property type="entry name" value="M75 peptidase, HXXE motif"/>
    <property type="match status" value="1"/>
</dbReference>
<dbReference type="InterPro" id="IPR018976">
    <property type="entry name" value="Imelysin-like"/>
</dbReference>
<dbReference type="EMBL" id="JANDBC010000001">
    <property type="protein sequence ID" value="MCP9290716.1"/>
    <property type="molecule type" value="Genomic_DNA"/>
</dbReference>
<comment type="caution">
    <text evidence="5">The sequence shown here is derived from an EMBL/GenBank/DDBJ whole genome shotgun (WGS) entry which is preliminary data.</text>
</comment>
<reference evidence="5" key="1">
    <citation type="submission" date="2022-06" db="EMBL/GenBank/DDBJ databases">
        <title>Gracilimonas sp. CAU 1638 isolated from sea sediment.</title>
        <authorList>
            <person name="Kim W."/>
        </authorList>
    </citation>
    <scope>NUCLEOTIDE SEQUENCE</scope>
    <source>
        <strain evidence="5">CAU 1638</strain>
    </source>
</reference>
<keyword evidence="2 3" id="KW-0732">Signal</keyword>
<feature type="signal peptide" evidence="3">
    <location>
        <begin position="1"/>
        <end position="21"/>
    </location>
</feature>
<dbReference type="Proteomes" id="UP001139125">
    <property type="component" value="Unassembled WGS sequence"/>
</dbReference>
<evidence type="ECO:0000256" key="2">
    <source>
        <dbReference type="ARBA" id="ARBA00022729"/>
    </source>
</evidence>
<evidence type="ECO:0000313" key="6">
    <source>
        <dbReference type="Proteomes" id="UP001139125"/>
    </source>
</evidence>
<accession>A0A9X2L1Q9</accession>
<feature type="chain" id="PRO_5040901452" evidence="3">
    <location>
        <begin position="22"/>
        <end position="370"/>
    </location>
</feature>
<name>A0A9X2L1Q9_9BACT</name>
<dbReference type="AlphaFoldDB" id="A0A9X2L1Q9"/>
<dbReference type="Pfam" id="PF09375">
    <property type="entry name" value="Peptidase_M75"/>
    <property type="match status" value="1"/>
</dbReference>